<evidence type="ECO:0000313" key="1">
    <source>
        <dbReference type="EMBL" id="KOA39748.1"/>
    </source>
</evidence>
<proteinExistence type="predicted"/>
<dbReference type="Proteomes" id="UP000037193">
    <property type="component" value="Unassembled WGS sequence"/>
</dbReference>
<name>A0A0L7AXK8_BIFBR</name>
<dbReference type="EMBL" id="AVQD01000013">
    <property type="protein sequence ID" value="KOA39748.1"/>
    <property type="molecule type" value="Genomic_DNA"/>
</dbReference>
<sequence>MTNWPNIDQYSPVFTTGMPQVDRAETAVKNDTGKLLKPS</sequence>
<evidence type="ECO:0000313" key="2">
    <source>
        <dbReference type="Proteomes" id="UP000037193"/>
    </source>
</evidence>
<dbReference type="AlphaFoldDB" id="A0A0L7AXK8"/>
<comment type="caution">
    <text evidence="1">The sequence shown here is derived from an EMBL/GenBank/DDBJ whole genome shotgun (WGS) entry which is preliminary data.</text>
</comment>
<protein>
    <submittedName>
        <fullName evidence="1">Uncharacterized protein</fullName>
    </submittedName>
</protein>
<dbReference type="PATRIC" id="fig|1365965.3.peg.1666"/>
<reference evidence="1 2" key="1">
    <citation type="journal article" date="2015" name="Int J Genomics">
        <title>Comparative Genomics Revealed Genetic Diversity and Species/Strain-Level Differences in Carbohydrate Metabolism of Three Probiotic Bifidobacterial Species.</title>
        <authorList>
            <person name="Odamaki T."/>
            <person name="Horigome A."/>
            <person name="Sugahara H."/>
            <person name="Hashikura N."/>
            <person name="Minami J."/>
            <person name="Xiao J.Z."/>
            <person name="Abe F."/>
        </authorList>
    </citation>
    <scope>NUCLEOTIDE SEQUENCE [LARGE SCALE GENOMIC DNA]</scope>
    <source>
        <strain evidence="1 2">MCC 1128</strain>
    </source>
</reference>
<gene>
    <name evidence="1" type="ORF">BBM1128_08305</name>
</gene>
<organism evidence="1 2">
    <name type="scientific">Bifidobacterium breve MCC 1128</name>
    <dbReference type="NCBI Taxonomy" id="1365965"/>
    <lineage>
        <taxon>Bacteria</taxon>
        <taxon>Bacillati</taxon>
        <taxon>Actinomycetota</taxon>
        <taxon>Actinomycetes</taxon>
        <taxon>Bifidobacteriales</taxon>
        <taxon>Bifidobacteriaceae</taxon>
        <taxon>Bifidobacterium</taxon>
    </lineage>
</organism>
<accession>A0A0L7AXK8</accession>